<feature type="region of interest" description="Disordered" evidence="1">
    <location>
        <begin position="273"/>
        <end position="295"/>
    </location>
</feature>
<comment type="caution">
    <text evidence="2">The sequence shown here is derived from an EMBL/GenBank/DDBJ whole genome shotgun (WGS) entry which is preliminary data.</text>
</comment>
<dbReference type="OrthoDB" id="3260393at2759"/>
<feature type="compositionally biased region" description="Basic and acidic residues" evidence="1">
    <location>
        <begin position="187"/>
        <end position="199"/>
    </location>
</feature>
<evidence type="ECO:0000256" key="1">
    <source>
        <dbReference type="SAM" id="MobiDB-lite"/>
    </source>
</evidence>
<reference evidence="2" key="1">
    <citation type="submission" date="2021-02" db="EMBL/GenBank/DDBJ databases">
        <title>Psilocybe cubensis genome.</title>
        <authorList>
            <person name="Mckernan K.J."/>
            <person name="Crawford S."/>
            <person name="Trippe A."/>
            <person name="Kane L.T."/>
            <person name="Mclaughlin S."/>
        </authorList>
    </citation>
    <scope>NUCLEOTIDE SEQUENCE [LARGE SCALE GENOMIC DNA]</scope>
    <source>
        <strain evidence="2">MGC-MH-2018</strain>
    </source>
</reference>
<feature type="compositionally biased region" description="Low complexity" evidence="1">
    <location>
        <begin position="172"/>
        <end position="181"/>
    </location>
</feature>
<name>A0A8H8CI94_PSICU</name>
<feature type="region of interest" description="Disordered" evidence="1">
    <location>
        <begin position="169"/>
        <end position="246"/>
    </location>
</feature>
<protein>
    <submittedName>
        <fullName evidence="2">Uncharacterized protein</fullName>
    </submittedName>
</protein>
<organism evidence="2">
    <name type="scientific">Psilocybe cubensis</name>
    <name type="common">Psychedelic mushroom</name>
    <name type="synonym">Stropharia cubensis</name>
    <dbReference type="NCBI Taxonomy" id="181762"/>
    <lineage>
        <taxon>Eukaryota</taxon>
        <taxon>Fungi</taxon>
        <taxon>Dikarya</taxon>
        <taxon>Basidiomycota</taxon>
        <taxon>Agaricomycotina</taxon>
        <taxon>Agaricomycetes</taxon>
        <taxon>Agaricomycetidae</taxon>
        <taxon>Agaricales</taxon>
        <taxon>Agaricineae</taxon>
        <taxon>Strophariaceae</taxon>
        <taxon>Psilocybe</taxon>
    </lineage>
</organism>
<dbReference type="EMBL" id="JAFIQS010000008">
    <property type="protein sequence ID" value="KAG5166488.1"/>
    <property type="molecule type" value="Genomic_DNA"/>
</dbReference>
<dbReference type="AlphaFoldDB" id="A0A8H8CI94"/>
<proteinExistence type="predicted"/>
<accession>A0A8H8CI94</accession>
<evidence type="ECO:0000313" key="2">
    <source>
        <dbReference type="EMBL" id="KAG5166488.1"/>
    </source>
</evidence>
<feature type="compositionally biased region" description="Low complexity" evidence="1">
    <location>
        <begin position="14"/>
        <end position="31"/>
    </location>
</feature>
<feature type="compositionally biased region" description="Acidic residues" evidence="1">
    <location>
        <begin position="217"/>
        <end position="241"/>
    </location>
</feature>
<feature type="region of interest" description="Disordered" evidence="1">
    <location>
        <begin position="1"/>
        <end position="44"/>
    </location>
</feature>
<sequence length="339" mass="38029">MFRTHSPYSPFFTSGLLSSSRPSSPDVPLSPTRRGSLPTDSPRVQELPSAFYFTLQPQRDEDEFRSYLSLDLAESQSMRSASLKRTAASTTKPFVFPPIPETPALSLRMRRSRDSLRTIPSPKPAPSITLPDLPKQSPPRLPSLHPLPALEISIPTRVSVPRTAPLTLNRMSVATTSTVSTRARRQNRSEALARLEGRSGIRTAPLAYPKRNFMSMSDDEDDDEQDHADDENDDSEPDSDLESLHFPDLKSLHNPLLEPEDMVLPLPTPDFLQAPRSAPLPPRSPTFVGGLRRQRTKNRATKDWFPLKSFIDLRNDDDRMSTTSSSWAWRSFIQVANVS</sequence>
<feature type="region of interest" description="Disordered" evidence="1">
    <location>
        <begin position="115"/>
        <end position="144"/>
    </location>
</feature>
<gene>
    <name evidence="2" type="ORF">JR316_008577</name>
</gene>